<dbReference type="EMBL" id="UYRU01089320">
    <property type="protein sequence ID" value="VDN36673.1"/>
    <property type="molecule type" value="Genomic_DNA"/>
</dbReference>
<accession>A0A3P7NHV6</accession>
<organism evidence="2 3">
    <name type="scientific">Dibothriocephalus latus</name>
    <name type="common">Fish tapeworm</name>
    <name type="synonym">Diphyllobothrium latum</name>
    <dbReference type="NCBI Taxonomy" id="60516"/>
    <lineage>
        <taxon>Eukaryota</taxon>
        <taxon>Metazoa</taxon>
        <taxon>Spiralia</taxon>
        <taxon>Lophotrochozoa</taxon>
        <taxon>Platyhelminthes</taxon>
        <taxon>Cestoda</taxon>
        <taxon>Eucestoda</taxon>
        <taxon>Diphyllobothriidea</taxon>
        <taxon>Diphyllobothriidae</taxon>
        <taxon>Dibothriocephalus</taxon>
    </lineage>
</organism>
<evidence type="ECO:0000313" key="2">
    <source>
        <dbReference type="EMBL" id="VDN36673.1"/>
    </source>
</evidence>
<proteinExistence type="predicted"/>
<gene>
    <name evidence="2" type="ORF">DILT_LOCUS17094</name>
</gene>
<dbReference type="AlphaFoldDB" id="A0A3P7NHV6"/>
<evidence type="ECO:0000313" key="3">
    <source>
        <dbReference type="Proteomes" id="UP000281553"/>
    </source>
</evidence>
<protein>
    <submittedName>
        <fullName evidence="2">Uncharacterized protein</fullName>
    </submittedName>
</protein>
<name>A0A3P7NHV6_DIBLA</name>
<reference evidence="2 3" key="1">
    <citation type="submission" date="2018-11" db="EMBL/GenBank/DDBJ databases">
        <authorList>
            <consortium name="Pathogen Informatics"/>
        </authorList>
    </citation>
    <scope>NUCLEOTIDE SEQUENCE [LARGE SCALE GENOMIC DNA]</scope>
</reference>
<keyword evidence="3" id="KW-1185">Reference proteome</keyword>
<sequence>MDAVLAVHFRAGIRGDYPRCKLIKKPHMTSDQFLSLVQNYEDRYGQTPRSLTRPAKRASLGGDPHLSQFRPPAPGTPGSGSRNFK</sequence>
<feature type="region of interest" description="Disordered" evidence="1">
    <location>
        <begin position="45"/>
        <end position="85"/>
    </location>
</feature>
<evidence type="ECO:0000256" key="1">
    <source>
        <dbReference type="SAM" id="MobiDB-lite"/>
    </source>
</evidence>
<dbReference type="Proteomes" id="UP000281553">
    <property type="component" value="Unassembled WGS sequence"/>
</dbReference>